<dbReference type="EC" id="2.7.7.7" evidence="3"/>
<evidence type="ECO:0000256" key="4">
    <source>
        <dbReference type="ARBA" id="ARBA00022679"/>
    </source>
</evidence>
<evidence type="ECO:0000256" key="6">
    <source>
        <dbReference type="ARBA" id="ARBA00022705"/>
    </source>
</evidence>
<evidence type="ECO:0000256" key="3">
    <source>
        <dbReference type="ARBA" id="ARBA00012417"/>
    </source>
</evidence>
<evidence type="ECO:0000256" key="9">
    <source>
        <dbReference type="ARBA" id="ARBA00049244"/>
    </source>
</evidence>
<dbReference type="GO" id="GO:0006281">
    <property type="term" value="P:DNA repair"/>
    <property type="evidence" value="ECO:0007669"/>
    <property type="project" value="UniProtKB-ARBA"/>
</dbReference>
<dbReference type="Pfam" id="PF18018">
    <property type="entry name" value="DNA_pol_D_N"/>
    <property type="match status" value="1"/>
</dbReference>
<feature type="region of interest" description="Disordered" evidence="10">
    <location>
        <begin position="1"/>
        <end position="26"/>
    </location>
</feature>
<keyword evidence="7" id="KW-0239">DNA-directed DNA polymerase</keyword>
<evidence type="ECO:0000256" key="1">
    <source>
        <dbReference type="ARBA" id="ARBA00004123"/>
    </source>
</evidence>
<keyword evidence="8" id="KW-0539">Nucleus</keyword>
<comment type="similarity">
    <text evidence="2">Belongs to the DNA polymerase delta/II small subunit family.</text>
</comment>
<gene>
    <name evidence="13" type="ORF">HETSPECPRED_006103</name>
</gene>
<evidence type="ECO:0000259" key="12">
    <source>
        <dbReference type="Pfam" id="PF18018"/>
    </source>
</evidence>
<name>A0A8H3EGQ6_9LECA</name>
<dbReference type="InterPro" id="IPR007185">
    <property type="entry name" value="DNA_pol_a/d/e_bsu"/>
</dbReference>
<dbReference type="InterPro" id="IPR040663">
    <property type="entry name" value="DNA_pol_D_N"/>
</dbReference>
<dbReference type="GO" id="GO:0003887">
    <property type="term" value="F:DNA-directed DNA polymerase activity"/>
    <property type="evidence" value="ECO:0007669"/>
    <property type="project" value="UniProtKB-KW"/>
</dbReference>
<feature type="domain" description="DNA polymerase alpha/delta/epsilon subunit B" evidence="11">
    <location>
        <begin position="225"/>
        <end position="474"/>
    </location>
</feature>
<evidence type="ECO:0000256" key="7">
    <source>
        <dbReference type="ARBA" id="ARBA00022932"/>
    </source>
</evidence>
<dbReference type="OrthoDB" id="3763at2759"/>
<evidence type="ECO:0000313" key="13">
    <source>
        <dbReference type="EMBL" id="CAF9906199.1"/>
    </source>
</evidence>
<evidence type="ECO:0000256" key="8">
    <source>
        <dbReference type="ARBA" id="ARBA00023242"/>
    </source>
</evidence>
<sequence>MAKDHHENLMSDFSDTEYTSNERQPSNYSPLQSFILAKGDQKHYQQQYGDMYFLRLAMLKPSVEEIAADAWEGAEIAGETVRRVERVLDVRQGEFCWVAGTVYRDMPLKPNILDDISKDHWISAPPPRVKYISQSGQDQTMLEDESGRLRLIGNMLQTTMLVTGCVVAMMGTENANGDFEVVDIKVPDLPRQPQRWEREDSDAALANGSGKSKSKIEGRPAGGKVAILSGLEINGDEADILAIDLLMEFLLGEACNQNTQQDVGSISRLIIAGNSIKEATLLAPRDEPSDKKASKKYGYDSAAYNPAPTAHLDNFLATLLPSIPITILPGESDPANVSLPQQPIHPAMFPRSRNYASVPGAEEAGWFDSVTNPWEGDIDGWRMMGNGGQPINDVFKYVEGDERLEMMESLLRWRCGAPTAPDTLCKCKTANPRGFGKKTDVFHVAGCYPFQDKDQFVIEECPHVYFVGNQPRFETSVIEGPAGQMVRLIAVPIFRETGEIVILDTETLDVEVIRFSVDE</sequence>
<dbReference type="Gene3D" id="2.40.50.430">
    <property type="match status" value="1"/>
</dbReference>
<comment type="subcellular location">
    <subcellularLocation>
        <location evidence="1">Nucleus</location>
    </subcellularLocation>
</comment>
<dbReference type="GO" id="GO:0006273">
    <property type="term" value="P:lagging strand elongation"/>
    <property type="evidence" value="ECO:0007669"/>
    <property type="project" value="UniProtKB-ARBA"/>
</dbReference>
<keyword evidence="14" id="KW-1185">Reference proteome</keyword>
<comment type="catalytic activity">
    <reaction evidence="9">
        <text>DNA(n) + a 2'-deoxyribonucleoside 5'-triphosphate = DNA(n+1) + diphosphate</text>
        <dbReference type="Rhea" id="RHEA:22508"/>
        <dbReference type="Rhea" id="RHEA-COMP:17339"/>
        <dbReference type="Rhea" id="RHEA-COMP:17340"/>
        <dbReference type="ChEBI" id="CHEBI:33019"/>
        <dbReference type="ChEBI" id="CHEBI:61560"/>
        <dbReference type="ChEBI" id="CHEBI:173112"/>
        <dbReference type="EC" id="2.7.7.7"/>
    </reaction>
</comment>
<evidence type="ECO:0000256" key="5">
    <source>
        <dbReference type="ARBA" id="ARBA00022695"/>
    </source>
</evidence>
<dbReference type="Pfam" id="PF04042">
    <property type="entry name" value="DNA_pol_E_B"/>
    <property type="match status" value="1"/>
</dbReference>
<protein>
    <recommendedName>
        <fullName evidence="3">DNA-directed DNA polymerase</fullName>
        <ecNumber evidence="3">2.7.7.7</ecNumber>
    </recommendedName>
</protein>
<dbReference type="InterPro" id="IPR024826">
    <property type="entry name" value="DNA_pol_delta/II_ssu"/>
</dbReference>
<keyword evidence="4" id="KW-0808">Transferase</keyword>
<dbReference type="Proteomes" id="UP000664521">
    <property type="component" value="Unassembled WGS sequence"/>
</dbReference>
<dbReference type="GO" id="GO:0003677">
    <property type="term" value="F:DNA binding"/>
    <property type="evidence" value="ECO:0007669"/>
    <property type="project" value="InterPro"/>
</dbReference>
<evidence type="ECO:0000256" key="2">
    <source>
        <dbReference type="ARBA" id="ARBA00006035"/>
    </source>
</evidence>
<dbReference type="InterPro" id="IPR041863">
    <property type="entry name" value="PolD2_C"/>
</dbReference>
<dbReference type="CDD" id="cd07387">
    <property type="entry name" value="MPP_PolD2_C"/>
    <property type="match status" value="1"/>
</dbReference>
<organism evidence="13 14">
    <name type="scientific">Heterodermia speciosa</name>
    <dbReference type="NCBI Taxonomy" id="116794"/>
    <lineage>
        <taxon>Eukaryota</taxon>
        <taxon>Fungi</taxon>
        <taxon>Dikarya</taxon>
        <taxon>Ascomycota</taxon>
        <taxon>Pezizomycotina</taxon>
        <taxon>Lecanoromycetes</taxon>
        <taxon>OSLEUM clade</taxon>
        <taxon>Lecanoromycetidae</taxon>
        <taxon>Caliciales</taxon>
        <taxon>Physciaceae</taxon>
        <taxon>Heterodermia</taxon>
    </lineage>
</organism>
<dbReference type="PANTHER" id="PTHR10416">
    <property type="entry name" value="DNA POLYMERASE DELTA SUBUNIT 2"/>
    <property type="match status" value="1"/>
</dbReference>
<feature type="region of interest" description="Disordered" evidence="10">
    <location>
        <begin position="190"/>
        <end position="219"/>
    </location>
</feature>
<dbReference type="FunFam" id="2.40.50.430:FF:000002">
    <property type="entry name" value="DNA polymerase delta subunit"/>
    <property type="match status" value="1"/>
</dbReference>
<dbReference type="AlphaFoldDB" id="A0A8H3EGQ6"/>
<evidence type="ECO:0000259" key="11">
    <source>
        <dbReference type="Pfam" id="PF04042"/>
    </source>
</evidence>
<accession>A0A8H3EGQ6</accession>
<evidence type="ECO:0000313" key="14">
    <source>
        <dbReference type="Proteomes" id="UP000664521"/>
    </source>
</evidence>
<dbReference type="PANTHER" id="PTHR10416:SF0">
    <property type="entry name" value="DNA POLYMERASE DELTA SUBUNIT 2"/>
    <property type="match status" value="1"/>
</dbReference>
<comment type="caution">
    <text evidence="13">The sequence shown here is derived from an EMBL/GenBank/DDBJ whole genome shotgun (WGS) entry which is preliminary data.</text>
</comment>
<evidence type="ECO:0000256" key="10">
    <source>
        <dbReference type="SAM" id="MobiDB-lite"/>
    </source>
</evidence>
<dbReference type="EMBL" id="CAJPDS010000004">
    <property type="protein sequence ID" value="CAF9906199.1"/>
    <property type="molecule type" value="Genomic_DNA"/>
</dbReference>
<proteinExistence type="inferred from homology"/>
<dbReference type="Gene3D" id="3.60.21.50">
    <property type="match status" value="1"/>
</dbReference>
<feature type="compositionally biased region" description="Polar residues" evidence="10">
    <location>
        <begin position="11"/>
        <end position="26"/>
    </location>
</feature>
<feature type="domain" description="DNA polymerase delta subunit OB-fold" evidence="12">
    <location>
        <begin position="47"/>
        <end position="184"/>
    </location>
</feature>
<keyword evidence="5" id="KW-0548">Nucleotidyltransferase</keyword>
<dbReference type="GO" id="GO:0043625">
    <property type="term" value="C:delta DNA polymerase complex"/>
    <property type="evidence" value="ECO:0007669"/>
    <property type="project" value="TreeGrafter"/>
</dbReference>
<keyword evidence="6" id="KW-0235">DNA replication</keyword>
<reference evidence="13" key="1">
    <citation type="submission" date="2021-03" db="EMBL/GenBank/DDBJ databases">
        <authorList>
            <person name="Tagirdzhanova G."/>
        </authorList>
    </citation>
    <scope>NUCLEOTIDE SEQUENCE</scope>
</reference>